<dbReference type="InterPro" id="IPR037176">
    <property type="entry name" value="Osmotin/thaumatin-like_sf"/>
</dbReference>
<accession>A0A9X6RNQ5</accession>
<proteinExistence type="predicted"/>
<reference evidence="2" key="1">
    <citation type="submission" date="2017-01" db="EMBL/GenBank/DDBJ databases">
        <title>Comparative genomics of anhydrobiosis in the tardigrade Hypsibius dujardini.</title>
        <authorList>
            <person name="Yoshida Y."/>
            <person name="Koutsovoulos G."/>
            <person name="Laetsch D."/>
            <person name="Stevens L."/>
            <person name="Kumar S."/>
            <person name="Horikawa D."/>
            <person name="Ishino K."/>
            <person name="Komine S."/>
            <person name="Tomita M."/>
            <person name="Blaxter M."/>
            <person name="Arakawa K."/>
        </authorList>
    </citation>
    <scope>NUCLEOTIDE SEQUENCE [LARGE SCALE GENOMIC DNA]</scope>
    <source>
        <strain evidence="2">Z151</strain>
    </source>
</reference>
<dbReference type="OrthoDB" id="430315at2759"/>
<comment type="caution">
    <text evidence="1">The sequence shown here is derived from an EMBL/GenBank/DDBJ whole genome shotgun (WGS) entry which is preliminary data.</text>
</comment>
<dbReference type="SUPFAM" id="SSF49870">
    <property type="entry name" value="Osmotin, thaumatin-like protein"/>
    <property type="match status" value="1"/>
</dbReference>
<evidence type="ECO:0000313" key="1">
    <source>
        <dbReference type="EMBL" id="OWA54633.1"/>
    </source>
</evidence>
<dbReference type="Gene3D" id="2.60.110.10">
    <property type="entry name" value="Thaumatin"/>
    <property type="match status" value="1"/>
</dbReference>
<dbReference type="EMBL" id="MTYJ01000435">
    <property type="protein sequence ID" value="OWA54633.1"/>
    <property type="molecule type" value="Genomic_DNA"/>
</dbReference>
<dbReference type="InterPro" id="IPR001938">
    <property type="entry name" value="Thaumatin"/>
</dbReference>
<dbReference type="Pfam" id="PF00314">
    <property type="entry name" value="Thaumatin"/>
    <property type="match status" value="1"/>
</dbReference>
<dbReference type="Proteomes" id="UP000192578">
    <property type="component" value="Unassembled WGS sequence"/>
</dbReference>
<keyword evidence="2" id="KW-1185">Reference proteome</keyword>
<dbReference type="AlphaFoldDB" id="A0A9X6RNQ5"/>
<gene>
    <name evidence="1" type="ORF">BV898_19032</name>
</gene>
<name>A0A9X6RNQ5_HYPEX</name>
<dbReference type="PANTHER" id="PTHR31048">
    <property type="entry name" value="OS03G0233200 PROTEIN"/>
    <property type="match status" value="1"/>
</dbReference>
<protein>
    <submittedName>
        <fullName evidence="1">Uncharacterized protein</fullName>
    </submittedName>
</protein>
<sequence>MRRALCIHDTLHALHLDSTCPQNNYGRIFKNACPDAYSYAYDDATSTFTCSSAPGKASGHIISFCG</sequence>
<organism evidence="1 2">
    <name type="scientific">Hypsibius exemplaris</name>
    <name type="common">Freshwater tardigrade</name>
    <dbReference type="NCBI Taxonomy" id="2072580"/>
    <lineage>
        <taxon>Eukaryota</taxon>
        <taxon>Metazoa</taxon>
        <taxon>Ecdysozoa</taxon>
        <taxon>Tardigrada</taxon>
        <taxon>Eutardigrada</taxon>
        <taxon>Parachela</taxon>
        <taxon>Hypsibioidea</taxon>
        <taxon>Hypsibiidae</taxon>
        <taxon>Hypsibius</taxon>
    </lineage>
</organism>
<evidence type="ECO:0000313" key="2">
    <source>
        <dbReference type="Proteomes" id="UP000192578"/>
    </source>
</evidence>
<dbReference type="PROSITE" id="PS51367">
    <property type="entry name" value="THAUMATIN_2"/>
    <property type="match status" value="1"/>
</dbReference>